<sequence length="323" mass="36120">MQGQQWLSSTTNRKIGFSDDLSSIEGRLKNRFQAFTNPTSQKHNNQTASKDFYPVSLYNQSLIPRIQIRKPVMKLIPLLAFFTLVASGSAAAAEMAKVEGGSYRPLYLKKETSIIKVKPFQIDKYPVTNAEFAEFVKKHPQWQKGKVSSKQAEPAYLKHWVKTGSNSYAPKPNELKHPVTNVSWFAANAYCTAQGKRLPTIDQWEFAGLASATQKNGSAEPGYNRTILDWYADGGRNGLHDVGKSKPNYWGIYDMHGLIWEWTEDFNSSLLSSGNADTQMFCSGASVGSSDPSNYAAFLRYGIRTSLQSKYVLHNLGFRCASK</sequence>
<dbReference type="Proteomes" id="UP000031390">
    <property type="component" value="Unassembled WGS sequence"/>
</dbReference>
<dbReference type="InterPro" id="IPR016187">
    <property type="entry name" value="CTDL_fold"/>
</dbReference>
<dbReference type="InterPro" id="IPR051043">
    <property type="entry name" value="Sulfatase_Mod_Factor_Kinase"/>
</dbReference>
<comment type="caution">
    <text evidence="2">The sequence shown here is derived from an EMBL/GenBank/DDBJ whole genome shotgun (WGS) entry which is preliminary data.</text>
</comment>
<evidence type="ECO:0000313" key="2">
    <source>
        <dbReference type="EMBL" id="KIC06047.1"/>
    </source>
</evidence>
<dbReference type="EMBL" id="JUFZ01000120">
    <property type="protein sequence ID" value="KIC06047.1"/>
    <property type="molecule type" value="Genomic_DNA"/>
</dbReference>
<accession>A0A0C1GW30</accession>
<dbReference type="PATRIC" id="fig|1056807.3.peg.2354"/>
<dbReference type="PANTHER" id="PTHR23150:SF19">
    <property type="entry name" value="FORMYLGLYCINE-GENERATING ENZYME"/>
    <property type="match status" value="1"/>
</dbReference>
<organism evidence="2 3">
    <name type="scientific">Morococcus cerebrosus</name>
    <dbReference type="NCBI Taxonomy" id="1056807"/>
    <lineage>
        <taxon>Bacteria</taxon>
        <taxon>Pseudomonadati</taxon>
        <taxon>Pseudomonadota</taxon>
        <taxon>Betaproteobacteria</taxon>
        <taxon>Neisseriales</taxon>
        <taxon>Neisseriaceae</taxon>
        <taxon>Morococcus</taxon>
    </lineage>
</organism>
<dbReference type="SUPFAM" id="SSF56436">
    <property type="entry name" value="C-type lectin-like"/>
    <property type="match status" value="1"/>
</dbReference>
<proteinExistence type="predicted"/>
<evidence type="ECO:0000313" key="3">
    <source>
        <dbReference type="Proteomes" id="UP000031390"/>
    </source>
</evidence>
<name>A0A0C1GW30_9NEIS</name>
<dbReference type="AlphaFoldDB" id="A0A0C1GW30"/>
<dbReference type="Pfam" id="PF03781">
    <property type="entry name" value="FGE-sulfatase"/>
    <property type="match status" value="1"/>
</dbReference>
<dbReference type="GO" id="GO:0120147">
    <property type="term" value="F:formylglycine-generating oxidase activity"/>
    <property type="evidence" value="ECO:0007669"/>
    <property type="project" value="TreeGrafter"/>
</dbReference>
<dbReference type="InterPro" id="IPR005532">
    <property type="entry name" value="SUMF_dom"/>
</dbReference>
<protein>
    <recommendedName>
        <fullName evidence="1">Sulfatase-modifying factor enzyme-like domain-containing protein</fullName>
    </recommendedName>
</protein>
<feature type="domain" description="Sulfatase-modifying factor enzyme-like" evidence="1">
    <location>
        <begin position="110"/>
        <end position="321"/>
    </location>
</feature>
<gene>
    <name evidence="2" type="ORF">MCC93_24530</name>
</gene>
<dbReference type="PANTHER" id="PTHR23150">
    <property type="entry name" value="SULFATASE MODIFYING FACTOR 1, 2"/>
    <property type="match status" value="1"/>
</dbReference>
<reference evidence="2 3" key="1">
    <citation type="submission" date="2014-12" db="EMBL/GenBank/DDBJ databases">
        <title>Genome sequence of Morococcus cerebrosus.</title>
        <authorList>
            <person name="Shin S.-K."/>
            <person name="Yi H."/>
        </authorList>
    </citation>
    <scope>NUCLEOTIDE SEQUENCE [LARGE SCALE GENOMIC DNA]</scope>
    <source>
        <strain evidence="2 3">CIP 81.93</strain>
    </source>
</reference>
<dbReference type="Gene3D" id="3.90.1580.10">
    <property type="entry name" value="paralog of FGE (formylglycine-generating enzyme)"/>
    <property type="match status" value="1"/>
</dbReference>
<dbReference type="InterPro" id="IPR042095">
    <property type="entry name" value="SUMF_sf"/>
</dbReference>
<evidence type="ECO:0000259" key="1">
    <source>
        <dbReference type="Pfam" id="PF03781"/>
    </source>
</evidence>